<dbReference type="Pfam" id="PF07738">
    <property type="entry name" value="Sad1_UNC"/>
    <property type="match status" value="1"/>
</dbReference>
<evidence type="ECO:0000256" key="2">
    <source>
        <dbReference type="ARBA" id="ARBA00022692"/>
    </source>
</evidence>
<feature type="compositionally biased region" description="Low complexity" evidence="6">
    <location>
        <begin position="124"/>
        <end position="135"/>
    </location>
</feature>
<keyword evidence="3 7" id="KW-1133">Transmembrane helix</keyword>
<feature type="region of interest" description="Disordered" evidence="6">
    <location>
        <begin position="851"/>
        <end position="871"/>
    </location>
</feature>
<feature type="region of interest" description="Disordered" evidence="6">
    <location>
        <begin position="157"/>
        <end position="193"/>
    </location>
</feature>
<evidence type="ECO:0000256" key="4">
    <source>
        <dbReference type="ARBA" id="ARBA00023136"/>
    </source>
</evidence>
<dbReference type="GO" id="GO:0016020">
    <property type="term" value="C:membrane"/>
    <property type="evidence" value="ECO:0007669"/>
    <property type="project" value="InterPro"/>
</dbReference>
<gene>
    <name evidence="10" type="ORF">JXQ802_LOCUS755</name>
</gene>
<dbReference type="InterPro" id="IPR045120">
    <property type="entry name" value="Suco/Slp1-like"/>
</dbReference>
<organism evidence="10 11">
    <name type="scientific">Rotaria sordida</name>
    <dbReference type="NCBI Taxonomy" id="392033"/>
    <lineage>
        <taxon>Eukaryota</taxon>
        <taxon>Metazoa</taxon>
        <taxon>Spiralia</taxon>
        <taxon>Gnathifera</taxon>
        <taxon>Rotifera</taxon>
        <taxon>Eurotatoria</taxon>
        <taxon>Bdelloidea</taxon>
        <taxon>Philodinida</taxon>
        <taxon>Philodinidae</taxon>
        <taxon>Rotaria</taxon>
    </lineage>
</organism>
<accession>A0A813NBH7</accession>
<dbReference type="GO" id="GO:0005737">
    <property type="term" value="C:cytoplasm"/>
    <property type="evidence" value="ECO:0007669"/>
    <property type="project" value="TreeGrafter"/>
</dbReference>
<feature type="coiled-coil region" evidence="5">
    <location>
        <begin position="743"/>
        <end position="770"/>
    </location>
</feature>
<feature type="transmembrane region" description="Helical" evidence="7">
    <location>
        <begin position="776"/>
        <end position="800"/>
    </location>
</feature>
<feature type="region of interest" description="Disordered" evidence="6">
    <location>
        <begin position="90"/>
        <end position="135"/>
    </location>
</feature>
<feature type="compositionally biased region" description="Basic and acidic residues" evidence="6">
    <location>
        <begin position="92"/>
        <end position="101"/>
    </location>
</feature>
<feature type="domain" description="SUN" evidence="9">
    <location>
        <begin position="175"/>
        <end position="337"/>
    </location>
</feature>
<dbReference type="InterPro" id="IPR012919">
    <property type="entry name" value="SUN_dom"/>
</dbReference>
<feature type="compositionally biased region" description="Low complexity" evidence="6">
    <location>
        <begin position="658"/>
        <end position="669"/>
    </location>
</feature>
<feature type="region of interest" description="Disordered" evidence="6">
    <location>
        <begin position="883"/>
        <end position="906"/>
    </location>
</feature>
<dbReference type="GO" id="GO:0034975">
    <property type="term" value="P:protein folding in endoplasmic reticulum"/>
    <property type="evidence" value="ECO:0007669"/>
    <property type="project" value="TreeGrafter"/>
</dbReference>
<feature type="compositionally biased region" description="Polar residues" evidence="6">
    <location>
        <begin position="105"/>
        <end position="123"/>
    </location>
</feature>
<evidence type="ECO:0000256" key="8">
    <source>
        <dbReference type="SAM" id="SignalP"/>
    </source>
</evidence>
<evidence type="ECO:0000256" key="7">
    <source>
        <dbReference type="SAM" id="Phobius"/>
    </source>
</evidence>
<evidence type="ECO:0000256" key="3">
    <source>
        <dbReference type="ARBA" id="ARBA00022989"/>
    </source>
</evidence>
<evidence type="ECO:0000256" key="1">
    <source>
        <dbReference type="ARBA" id="ARBA00004308"/>
    </source>
</evidence>
<dbReference type="Gene3D" id="2.60.120.260">
    <property type="entry name" value="Galactose-binding domain-like"/>
    <property type="match status" value="1"/>
</dbReference>
<evidence type="ECO:0000256" key="5">
    <source>
        <dbReference type="SAM" id="Coils"/>
    </source>
</evidence>
<keyword evidence="2 7" id="KW-0812">Transmembrane</keyword>
<comment type="caution">
    <text evidence="10">The sequence shown here is derived from an EMBL/GenBank/DDBJ whole genome shotgun (WGS) entry which is preliminary data.</text>
</comment>
<protein>
    <recommendedName>
        <fullName evidence="9">SUN domain-containing protein</fullName>
    </recommendedName>
</protein>
<dbReference type="EMBL" id="CAJNOL010000008">
    <property type="protein sequence ID" value="CAF0734847.1"/>
    <property type="molecule type" value="Genomic_DNA"/>
</dbReference>
<keyword evidence="5" id="KW-0175">Coiled coil</keyword>
<evidence type="ECO:0000313" key="11">
    <source>
        <dbReference type="Proteomes" id="UP000663870"/>
    </source>
</evidence>
<feature type="region of interest" description="Disordered" evidence="6">
    <location>
        <begin position="360"/>
        <end position="380"/>
    </location>
</feature>
<keyword evidence="8" id="KW-0732">Signal</keyword>
<dbReference type="AlphaFoldDB" id="A0A813NBH7"/>
<name>A0A813NBH7_9BILA</name>
<dbReference type="PANTHER" id="PTHR12953:SF0">
    <property type="entry name" value="SUN DOMAIN-CONTAINING OSSIFICATION FACTOR"/>
    <property type="match status" value="1"/>
</dbReference>
<keyword evidence="4 7" id="KW-0472">Membrane</keyword>
<feature type="region of interest" description="Disordered" evidence="6">
    <location>
        <begin position="647"/>
        <end position="671"/>
    </location>
</feature>
<dbReference type="PROSITE" id="PS51469">
    <property type="entry name" value="SUN"/>
    <property type="match status" value="1"/>
</dbReference>
<feature type="chain" id="PRO_5033040104" description="SUN domain-containing protein" evidence="8">
    <location>
        <begin position="32"/>
        <end position="906"/>
    </location>
</feature>
<dbReference type="Proteomes" id="UP000663870">
    <property type="component" value="Unassembled WGS sequence"/>
</dbReference>
<proteinExistence type="predicted"/>
<evidence type="ECO:0000259" key="9">
    <source>
        <dbReference type="PROSITE" id="PS51469"/>
    </source>
</evidence>
<keyword evidence="11" id="KW-1185">Reference proteome</keyword>
<comment type="subcellular location">
    <subcellularLocation>
        <location evidence="1">Endomembrane system</location>
    </subcellularLocation>
</comment>
<dbReference type="PANTHER" id="PTHR12953">
    <property type="entry name" value="MEMBRANE PROTEIN CH1 RELATED"/>
    <property type="match status" value="1"/>
</dbReference>
<evidence type="ECO:0000313" key="10">
    <source>
        <dbReference type="EMBL" id="CAF0734847.1"/>
    </source>
</evidence>
<dbReference type="GO" id="GO:0012505">
    <property type="term" value="C:endomembrane system"/>
    <property type="evidence" value="ECO:0007669"/>
    <property type="project" value="UniProtKB-SubCell"/>
</dbReference>
<feature type="compositionally biased region" description="Polar residues" evidence="6">
    <location>
        <begin position="854"/>
        <end position="865"/>
    </location>
</feature>
<feature type="compositionally biased region" description="Polar residues" evidence="6">
    <location>
        <begin position="893"/>
        <end position="906"/>
    </location>
</feature>
<reference evidence="10" key="1">
    <citation type="submission" date="2021-02" db="EMBL/GenBank/DDBJ databases">
        <authorList>
            <person name="Nowell W R."/>
        </authorList>
    </citation>
    <scope>NUCLEOTIDE SEQUENCE</scope>
</reference>
<feature type="compositionally biased region" description="Low complexity" evidence="6">
    <location>
        <begin position="162"/>
        <end position="177"/>
    </location>
</feature>
<feature type="compositionally biased region" description="Polar residues" evidence="6">
    <location>
        <begin position="178"/>
        <end position="189"/>
    </location>
</feature>
<evidence type="ECO:0000256" key="6">
    <source>
        <dbReference type="SAM" id="MobiDB-lite"/>
    </source>
</evidence>
<feature type="signal peptide" evidence="8">
    <location>
        <begin position="1"/>
        <end position="31"/>
    </location>
</feature>
<sequence length="906" mass="102334">MGVCIRSTKFSILTIFIISLLSFIHISSITSTDPVEQNSIPGQTDENKQTDAIDEHISQSNGNILSDSNSETKSPELVSIVANDGPIISTENKSDIIDEVPRPTASPQMVDNQSTDDQQQATPSSSKSNRSSINSFEEWKQQQLQADLLKKDEIANHNNVPSETTSTGSSKGISSSTNIPQMTSTTGSSKKGKLRKNFASASCGAKILAHNVEAQNVPSILSSSPDEYMLNPCNAKIWFVIELCESIRILNIEIANFELFSSVPKTFRVSSSDRYPAKDWNRHHLGTFNASFNRTIQSFQTMESTTYMKYVKFELLDFHGHEHYCPLSVVRVHGSNVEDEIMTMEENTNLIDSKTLLNIQDENDDDDDDNDNDNLSNDQQVGGIIGSAILDLAKRVFRRQTTRGIPSTTSMPITEINVLKTNCHQAVLHGSITNDSINTWRLRDTFKQCIAEFLRGTWSKFDTCTVYLLHTCYKLNYCCQCPLMINNNTNRNNQMISTLNLYNNPCGYYHIITNQFVCKKEKLIELNDTITINVNAELNQNISEKNLTISTNDTVMIADESQNLSNNKSMLKLNNTLLNETHVDHKLNRANEQNFSNNTSNETFMAPESQISSNITNQSSSQSSTIETINMDVNLTENSIDSNNIDEIVTVTPPPPTTTTTTTSSSSSTINNNNNEAILPIISSPWLKSMLLNTKSLPELFKIIEKLNFNLTLSNRYLQELSQHYVKKLDETQQTTDLLLKSSQAADERLENLEEYLNRLEENFTQMSSRLIKLEAWIPLILFIILCLFIWCLWSTCSLVHLRRKLKYINNEYEKLYNIKQVENNDDDDDDNDGDNMNDISLICNGIKKRKLSTDSNDSNPNRSQRVPDLPLSKIKENGIHRTEHKIKKKPLKQTQHLLSLSGMQT</sequence>
<feature type="compositionally biased region" description="Basic residues" evidence="6">
    <location>
        <begin position="883"/>
        <end position="892"/>
    </location>
</feature>
<feature type="compositionally biased region" description="Acidic residues" evidence="6">
    <location>
        <begin position="361"/>
        <end position="372"/>
    </location>
</feature>